<dbReference type="InParanoid" id="A0A0D0AAE3"/>
<sequence length="77" mass="8643">MILPRESRKCAPHDSFLCHAQSPDTCIAVETFMSENRLIVWLPGFMGNHIMIATRKNHTLHVVADSWEPQGGKLSAL</sequence>
<keyword evidence="2" id="KW-1185">Reference proteome</keyword>
<dbReference type="AlphaFoldDB" id="A0A0D0AAE3"/>
<gene>
    <name evidence="1" type="ORF">CY34DRAFT_96849</name>
</gene>
<reference evidence="1 2" key="1">
    <citation type="submission" date="2014-04" db="EMBL/GenBank/DDBJ databases">
        <authorList>
            <consortium name="DOE Joint Genome Institute"/>
            <person name="Kuo A."/>
            <person name="Ruytinx J."/>
            <person name="Rineau F."/>
            <person name="Colpaert J."/>
            <person name="Kohler A."/>
            <person name="Nagy L.G."/>
            <person name="Floudas D."/>
            <person name="Copeland A."/>
            <person name="Barry K.W."/>
            <person name="Cichocki N."/>
            <person name="Veneault-Fourrey C."/>
            <person name="LaButti K."/>
            <person name="Lindquist E.A."/>
            <person name="Lipzen A."/>
            <person name="Lundell T."/>
            <person name="Morin E."/>
            <person name="Murat C."/>
            <person name="Sun H."/>
            <person name="Tunlid A."/>
            <person name="Henrissat B."/>
            <person name="Grigoriev I.V."/>
            <person name="Hibbett D.S."/>
            <person name="Martin F."/>
            <person name="Nordberg H.P."/>
            <person name="Cantor M.N."/>
            <person name="Hua S.X."/>
        </authorList>
    </citation>
    <scope>NUCLEOTIDE SEQUENCE [LARGE SCALE GENOMIC DNA]</scope>
    <source>
        <strain evidence="1 2">UH-Slu-Lm8-n1</strain>
    </source>
</reference>
<organism evidence="1 2">
    <name type="scientific">Suillus luteus UH-Slu-Lm8-n1</name>
    <dbReference type="NCBI Taxonomy" id="930992"/>
    <lineage>
        <taxon>Eukaryota</taxon>
        <taxon>Fungi</taxon>
        <taxon>Dikarya</taxon>
        <taxon>Basidiomycota</taxon>
        <taxon>Agaricomycotina</taxon>
        <taxon>Agaricomycetes</taxon>
        <taxon>Agaricomycetidae</taxon>
        <taxon>Boletales</taxon>
        <taxon>Suillineae</taxon>
        <taxon>Suillaceae</taxon>
        <taxon>Suillus</taxon>
    </lineage>
</organism>
<protein>
    <submittedName>
        <fullName evidence="1">Uncharacterized protein</fullName>
    </submittedName>
</protein>
<name>A0A0D0AAE3_9AGAM</name>
<evidence type="ECO:0000313" key="2">
    <source>
        <dbReference type="Proteomes" id="UP000054485"/>
    </source>
</evidence>
<proteinExistence type="predicted"/>
<dbReference type="EMBL" id="KN835671">
    <property type="protein sequence ID" value="KIK35039.1"/>
    <property type="molecule type" value="Genomic_DNA"/>
</dbReference>
<dbReference type="Proteomes" id="UP000054485">
    <property type="component" value="Unassembled WGS sequence"/>
</dbReference>
<evidence type="ECO:0000313" key="1">
    <source>
        <dbReference type="EMBL" id="KIK35039.1"/>
    </source>
</evidence>
<dbReference type="HOGENOM" id="CLU_2639753_0_0_1"/>
<accession>A0A0D0AAE3</accession>
<dbReference type="OrthoDB" id="1431247at2759"/>
<reference evidence="2" key="2">
    <citation type="submission" date="2015-01" db="EMBL/GenBank/DDBJ databases">
        <title>Evolutionary Origins and Diversification of the Mycorrhizal Mutualists.</title>
        <authorList>
            <consortium name="DOE Joint Genome Institute"/>
            <consortium name="Mycorrhizal Genomics Consortium"/>
            <person name="Kohler A."/>
            <person name="Kuo A."/>
            <person name="Nagy L.G."/>
            <person name="Floudas D."/>
            <person name="Copeland A."/>
            <person name="Barry K.W."/>
            <person name="Cichocki N."/>
            <person name="Veneault-Fourrey C."/>
            <person name="LaButti K."/>
            <person name="Lindquist E.A."/>
            <person name="Lipzen A."/>
            <person name="Lundell T."/>
            <person name="Morin E."/>
            <person name="Murat C."/>
            <person name="Riley R."/>
            <person name="Ohm R."/>
            <person name="Sun H."/>
            <person name="Tunlid A."/>
            <person name="Henrissat B."/>
            <person name="Grigoriev I.V."/>
            <person name="Hibbett D.S."/>
            <person name="Martin F."/>
        </authorList>
    </citation>
    <scope>NUCLEOTIDE SEQUENCE [LARGE SCALE GENOMIC DNA]</scope>
    <source>
        <strain evidence="2">UH-Slu-Lm8-n1</strain>
    </source>
</reference>